<proteinExistence type="predicted"/>
<name>A0ABD6ELH8_9BILA</name>
<reference evidence="1 2" key="1">
    <citation type="submission" date="2024-08" db="EMBL/GenBank/DDBJ databases">
        <title>Gnathostoma spinigerum genome.</title>
        <authorList>
            <person name="Gonzalez-Bertolin B."/>
            <person name="Monzon S."/>
            <person name="Zaballos A."/>
            <person name="Jimenez P."/>
            <person name="Dekumyoy P."/>
            <person name="Varona S."/>
            <person name="Cuesta I."/>
            <person name="Sumanam S."/>
            <person name="Adisakwattana P."/>
            <person name="Gasser R.B."/>
            <person name="Hernandez-Gonzalez A."/>
            <person name="Young N.D."/>
            <person name="Perteguer M.J."/>
        </authorList>
    </citation>
    <scope>NUCLEOTIDE SEQUENCE [LARGE SCALE GENOMIC DNA]</scope>
    <source>
        <strain evidence="1">AL3</strain>
        <tissue evidence="1">Liver</tissue>
    </source>
</reference>
<accession>A0ABD6ELH8</accession>
<keyword evidence="2" id="KW-1185">Reference proteome</keyword>
<gene>
    <name evidence="1" type="ORF">AB6A40_007534</name>
</gene>
<dbReference type="Proteomes" id="UP001608902">
    <property type="component" value="Unassembled WGS sequence"/>
</dbReference>
<sequence>MIFDRSLQTEFLQHISKASLPNLMDHNEKTTNKQNAVTGTTFGIPPFVQSDTDLSSLTPTPNVTSAFIWSEPALAGQQLVPCQVPPAAVANESQQIIAPLSPDPEPPKMHKKMSSYSSEIEVNAQHKRIQRKYLKRVQRMSLTDIDFEGILNLIGGCNKWQLLVYILIFIQQVPHAMFNLNVVYMMYQPDHWCKIDGFSRKSFVRKPPKGAEWTWEKVLNSSIAYPTVFRIEMHHLLKKTC</sequence>
<evidence type="ECO:0000313" key="2">
    <source>
        <dbReference type="Proteomes" id="UP001608902"/>
    </source>
</evidence>
<dbReference type="AlphaFoldDB" id="A0ABD6ELH8"/>
<comment type="caution">
    <text evidence="1">The sequence shown here is derived from an EMBL/GenBank/DDBJ whole genome shotgun (WGS) entry which is preliminary data.</text>
</comment>
<evidence type="ECO:0000313" key="1">
    <source>
        <dbReference type="EMBL" id="MFH4980825.1"/>
    </source>
</evidence>
<dbReference type="EMBL" id="JBGFUD010006149">
    <property type="protein sequence ID" value="MFH4980825.1"/>
    <property type="molecule type" value="Genomic_DNA"/>
</dbReference>
<protein>
    <submittedName>
        <fullName evidence="1">Uncharacterized protein</fullName>
    </submittedName>
</protein>
<organism evidence="1 2">
    <name type="scientific">Gnathostoma spinigerum</name>
    <dbReference type="NCBI Taxonomy" id="75299"/>
    <lineage>
        <taxon>Eukaryota</taxon>
        <taxon>Metazoa</taxon>
        <taxon>Ecdysozoa</taxon>
        <taxon>Nematoda</taxon>
        <taxon>Chromadorea</taxon>
        <taxon>Rhabditida</taxon>
        <taxon>Spirurina</taxon>
        <taxon>Gnathostomatomorpha</taxon>
        <taxon>Gnathostomatoidea</taxon>
        <taxon>Gnathostomatidae</taxon>
        <taxon>Gnathostoma</taxon>
    </lineage>
</organism>